<keyword evidence="2" id="KW-0472">Membrane</keyword>
<accession>A0ABN6XKD4</accession>
<feature type="domain" description="DUF8175" evidence="3">
    <location>
        <begin position="52"/>
        <end position="241"/>
    </location>
</feature>
<evidence type="ECO:0000259" key="3">
    <source>
        <dbReference type="Pfam" id="PF26526"/>
    </source>
</evidence>
<proteinExistence type="predicted"/>
<gene>
    <name evidence="4" type="ORF">GCM10025865_33110</name>
    <name evidence="5" type="ORF">GCM10025865_33550</name>
</gene>
<reference evidence="5" key="3">
    <citation type="submission" date="2023-02" db="EMBL/GenBank/DDBJ databases">
        <authorList>
            <person name="Sun Q."/>
            <person name="Mori K."/>
        </authorList>
    </citation>
    <scope>NUCLEOTIDE SEQUENCE</scope>
    <source>
        <strain evidence="5">NBRC 108565</strain>
        <plasmid evidence="5">pNBRC108565a</plasmid>
    </source>
</reference>
<evidence type="ECO:0000313" key="5">
    <source>
        <dbReference type="EMBL" id="BDZ44056.1"/>
    </source>
</evidence>
<name>A0ABN6XKD4_9CELL</name>
<keyword evidence="2" id="KW-1133">Transmembrane helix</keyword>
<dbReference type="EMBL" id="AP027730">
    <property type="protein sequence ID" value="BDZ44056.1"/>
    <property type="molecule type" value="Genomic_DNA"/>
</dbReference>
<organism evidence="5 6">
    <name type="scientific">Paraoerskovia sediminicola</name>
    <dbReference type="NCBI Taxonomy" id="1138587"/>
    <lineage>
        <taxon>Bacteria</taxon>
        <taxon>Bacillati</taxon>
        <taxon>Actinomycetota</taxon>
        <taxon>Actinomycetes</taxon>
        <taxon>Micrococcales</taxon>
        <taxon>Cellulomonadaceae</taxon>
        <taxon>Paraoerskovia</taxon>
    </lineage>
</organism>
<feature type="region of interest" description="Disordered" evidence="1">
    <location>
        <begin position="39"/>
        <end position="70"/>
    </location>
</feature>
<dbReference type="Proteomes" id="UP001321475">
    <property type="component" value="Plasmid pNBRC108565a"/>
</dbReference>
<dbReference type="Pfam" id="PF26526">
    <property type="entry name" value="DUF8175"/>
    <property type="match status" value="1"/>
</dbReference>
<evidence type="ECO:0000256" key="2">
    <source>
        <dbReference type="SAM" id="Phobius"/>
    </source>
</evidence>
<sequence>MSEDEDERSMWTRPGFVVAGGTVVAIVILGAVLAVTAGDDDEPSTAEPSQTPSANPFEPAPDTNSESVCGLEGDVMEGTVSAGPEADWSYQGTTAYPTSPIYGPADTFTANDVRFCFQRSPEGALFAAANALAQSADPDSVEAWGTYFLARGSAKDELLAENSGETSTSGSRVNLVGFRVLSYDGDTALVDLATQGAVEGQSFTMSIVYDLVWESGDWKLVVDDPDAPLDAAMIPDLAGYVSWGHERWRRVKGLIGSYRSAAWRTLQVRSTPSRTRSTTSPTR</sequence>
<feature type="transmembrane region" description="Helical" evidence="2">
    <location>
        <begin position="16"/>
        <end position="37"/>
    </location>
</feature>
<keyword evidence="6" id="KW-1185">Reference proteome</keyword>
<reference evidence="5" key="1">
    <citation type="journal article" date="2014" name="Int. J. Syst. Evol. Microbiol.">
        <title>Complete genome of a new Firmicutes species belonging to the dominant human colonic microbiota ('Ruminococcus bicirculans') reveals two chromosomes and a selective capacity to utilize plant glucans.</title>
        <authorList>
            <consortium name="NISC Comparative Sequencing Program"/>
            <person name="Wegmann U."/>
            <person name="Louis P."/>
            <person name="Goesmann A."/>
            <person name="Henrissat B."/>
            <person name="Duncan S.H."/>
            <person name="Flint H.J."/>
        </authorList>
    </citation>
    <scope>NUCLEOTIDE SEQUENCE</scope>
    <source>
        <strain evidence="5">NBRC 108565</strain>
    </source>
</reference>
<protein>
    <recommendedName>
        <fullName evidence="3">DUF8175 domain-containing protein</fullName>
    </recommendedName>
</protein>
<reference evidence="6" key="2">
    <citation type="journal article" date="2019" name="Int. J. Syst. Evol. Microbiol.">
        <title>The Global Catalogue of Microorganisms (GCM) 10K type strain sequencing project: providing services to taxonomists for standard genome sequencing and annotation.</title>
        <authorList>
            <consortium name="The Broad Institute Genomics Platform"/>
            <consortium name="The Broad Institute Genome Sequencing Center for Infectious Disease"/>
            <person name="Wu L."/>
            <person name="Ma J."/>
        </authorList>
    </citation>
    <scope>NUCLEOTIDE SEQUENCE [LARGE SCALE GENOMIC DNA]</scope>
    <source>
        <strain evidence="6">NBRC 108565</strain>
    </source>
</reference>
<evidence type="ECO:0000313" key="4">
    <source>
        <dbReference type="EMBL" id="BDZ44012.1"/>
    </source>
</evidence>
<evidence type="ECO:0000256" key="1">
    <source>
        <dbReference type="SAM" id="MobiDB-lite"/>
    </source>
</evidence>
<keyword evidence="5" id="KW-0614">Plasmid</keyword>
<keyword evidence="2" id="KW-0812">Transmembrane</keyword>
<dbReference type="InterPro" id="IPR058488">
    <property type="entry name" value="DUF8175"/>
</dbReference>
<dbReference type="EMBL" id="AP027730">
    <property type="protein sequence ID" value="BDZ44012.1"/>
    <property type="molecule type" value="Genomic_DNA"/>
</dbReference>
<geneLocation type="plasmid" evidence="5 6">
    <name>pNBRC108565a</name>
</geneLocation>
<evidence type="ECO:0000313" key="6">
    <source>
        <dbReference type="Proteomes" id="UP001321475"/>
    </source>
</evidence>